<dbReference type="PROSITE" id="PS50011">
    <property type="entry name" value="PROTEIN_KINASE_DOM"/>
    <property type="match status" value="1"/>
</dbReference>
<evidence type="ECO:0000313" key="8">
    <source>
        <dbReference type="EMBL" id="CAD7620975.1"/>
    </source>
</evidence>
<dbReference type="EMBL" id="CAJPIZ010000426">
    <property type="protein sequence ID" value="CAG2101405.1"/>
    <property type="molecule type" value="Genomic_DNA"/>
</dbReference>
<evidence type="ECO:0000256" key="5">
    <source>
        <dbReference type="ARBA" id="ARBA00037982"/>
    </source>
</evidence>
<reference evidence="8" key="1">
    <citation type="submission" date="2020-11" db="EMBL/GenBank/DDBJ databases">
        <authorList>
            <person name="Tran Van P."/>
        </authorList>
    </citation>
    <scope>NUCLEOTIDE SEQUENCE</scope>
</reference>
<feature type="domain" description="Protein kinase" evidence="7">
    <location>
        <begin position="1"/>
        <end position="494"/>
    </location>
</feature>
<keyword evidence="3" id="KW-0418">Kinase</keyword>
<evidence type="ECO:0000256" key="3">
    <source>
        <dbReference type="ARBA" id="ARBA00022777"/>
    </source>
</evidence>
<evidence type="ECO:0000256" key="2">
    <source>
        <dbReference type="ARBA" id="ARBA00022741"/>
    </source>
</evidence>
<accession>A0A7R9KDB5</accession>
<dbReference type="PANTHER" id="PTHR11042">
    <property type="entry name" value="EUKARYOTIC TRANSLATION INITIATION FACTOR 2-ALPHA KINASE EIF2-ALPHA KINASE -RELATED"/>
    <property type="match status" value="1"/>
</dbReference>
<dbReference type="InterPro" id="IPR008271">
    <property type="entry name" value="Ser/Thr_kinase_AS"/>
</dbReference>
<evidence type="ECO:0000259" key="7">
    <source>
        <dbReference type="PROSITE" id="PS50011"/>
    </source>
</evidence>
<keyword evidence="1" id="KW-0808">Transferase</keyword>
<name>A0A7R9KDB5_9ACAR</name>
<dbReference type="GO" id="GO:0005737">
    <property type="term" value="C:cytoplasm"/>
    <property type="evidence" value="ECO:0007669"/>
    <property type="project" value="TreeGrafter"/>
</dbReference>
<dbReference type="Pfam" id="PF00069">
    <property type="entry name" value="Pkinase"/>
    <property type="match status" value="1"/>
</dbReference>
<sequence>MAHKLGTGSFGDVSRARHKLINRDYAIKMVKVKKPDDIDKYMRELNLCIDNLRNLITMKTKKYPRKQFFNINKWDYLISYYLFLETAECVHYLHTHQPPIIHRDLKPSNILFTFTHAPEVYRLSRYTTAVDIYSLGVICEEIFNFDSLGDELMEDKSFKLKHFILQLTTTMPSDRPNIKETLDMFHELAINDNILVKHELCSGKIIKLGDFGLDNTKLEPVDSQSVVQSISGDWDRFMAPEVKQGSTWDTKADVYSVAIKRNANDFEEKSVNNAIIKMESELDFSVFQNGKFKRVFRLDNIVTIPEFENELNDRLPYLYIQMDLCWLSLSTLIKQMLTYFNSEPKHLYNPLGYYMASELMVEIVTAVKILHTGKPPIIHRDINLNNVLIFPHTKHPGKYVKLSDFGLAVYNDPQAMSHTQNKGTERYMAPEVRGGRSLGMVGQDLFNFDNNTIGRLNPDDMYKTIEHVIGNCLKGTANERPTCEQILAISDQWATSFTDVRHLITGVTECTYNDCDNFIQYFLSEKCKL</sequence>
<dbReference type="GO" id="GO:0005524">
    <property type="term" value="F:ATP binding"/>
    <property type="evidence" value="ECO:0007669"/>
    <property type="project" value="UniProtKB-UniRule"/>
</dbReference>
<dbReference type="InterPro" id="IPR000719">
    <property type="entry name" value="Prot_kinase_dom"/>
</dbReference>
<evidence type="ECO:0000256" key="4">
    <source>
        <dbReference type="ARBA" id="ARBA00022840"/>
    </source>
</evidence>
<dbReference type="SMART" id="SM00220">
    <property type="entry name" value="S_TKc"/>
    <property type="match status" value="1"/>
</dbReference>
<evidence type="ECO:0000256" key="1">
    <source>
        <dbReference type="ARBA" id="ARBA00022679"/>
    </source>
</evidence>
<dbReference type="SUPFAM" id="SSF56112">
    <property type="entry name" value="Protein kinase-like (PK-like)"/>
    <property type="match status" value="3"/>
</dbReference>
<dbReference type="PROSITE" id="PS00107">
    <property type="entry name" value="PROTEIN_KINASE_ATP"/>
    <property type="match status" value="1"/>
</dbReference>
<dbReference type="InterPro" id="IPR050339">
    <property type="entry name" value="CC_SR_Kinase"/>
</dbReference>
<dbReference type="InterPro" id="IPR011009">
    <property type="entry name" value="Kinase-like_dom_sf"/>
</dbReference>
<dbReference type="PROSITE" id="PS00108">
    <property type="entry name" value="PROTEIN_KINASE_ST"/>
    <property type="match status" value="1"/>
</dbReference>
<keyword evidence="2 6" id="KW-0547">Nucleotide-binding</keyword>
<comment type="similarity">
    <text evidence="5">Belongs to the protein kinase superfamily. Ser/Thr protein kinase family. GCN2 subfamily.</text>
</comment>
<evidence type="ECO:0000313" key="9">
    <source>
        <dbReference type="Proteomes" id="UP000759131"/>
    </source>
</evidence>
<dbReference type="Gene3D" id="1.10.510.10">
    <property type="entry name" value="Transferase(Phosphotransferase) domain 1"/>
    <property type="match status" value="4"/>
</dbReference>
<proteinExistence type="inferred from homology"/>
<protein>
    <recommendedName>
        <fullName evidence="7">Protein kinase domain-containing protein</fullName>
    </recommendedName>
</protein>
<dbReference type="Gene3D" id="3.30.200.20">
    <property type="entry name" value="Phosphorylase Kinase, domain 1"/>
    <property type="match status" value="1"/>
</dbReference>
<evidence type="ECO:0000256" key="6">
    <source>
        <dbReference type="PROSITE-ProRule" id="PRU10141"/>
    </source>
</evidence>
<dbReference type="Proteomes" id="UP000759131">
    <property type="component" value="Unassembled WGS sequence"/>
</dbReference>
<keyword evidence="9" id="KW-1185">Reference proteome</keyword>
<gene>
    <name evidence="8" type="ORF">OSB1V03_LOCUS1455</name>
</gene>
<feature type="binding site" evidence="6">
    <location>
        <position position="28"/>
    </location>
    <ligand>
        <name>ATP</name>
        <dbReference type="ChEBI" id="CHEBI:30616"/>
    </ligand>
</feature>
<organism evidence="8">
    <name type="scientific">Medioppia subpectinata</name>
    <dbReference type="NCBI Taxonomy" id="1979941"/>
    <lineage>
        <taxon>Eukaryota</taxon>
        <taxon>Metazoa</taxon>
        <taxon>Ecdysozoa</taxon>
        <taxon>Arthropoda</taxon>
        <taxon>Chelicerata</taxon>
        <taxon>Arachnida</taxon>
        <taxon>Acari</taxon>
        <taxon>Acariformes</taxon>
        <taxon>Sarcoptiformes</taxon>
        <taxon>Oribatida</taxon>
        <taxon>Brachypylina</taxon>
        <taxon>Oppioidea</taxon>
        <taxon>Oppiidae</taxon>
        <taxon>Medioppia</taxon>
    </lineage>
</organism>
<dbReference type="InterPro" id="IPR017441">
    <property type="entry name" value="Protein_kinase_ATP_BS"/>
</dbReference>
<dbReference type="GO" id="GO:0005634">
    <property type="term" value="C:nucleus"/>
    <property type="evidence" value="ECO:0007669"/>
    <property type="project" value="TreeGrafter"/>
</dbReference>
<dbReference type="EMBL" id="OC855001">
    <property type="protein sequence ID" value="CAD7620975.1"/>
    <property type="molecule type" value="Genomic_DNA"/>
</dbReference>
<dbReference type="AlphaFoldDB" id="A0A7R9KDB5"/>
<dbReference type="GO" id="GO:0004672">
    <property type="term" value="F:protein kinase activity"/>
    <property type="evidence" value="ECO:0007669"/>
    <property type="project" value="InterPro"/>
</dbReference>
<keyword evidence="4 6" id="KW-0067">ATP-binding</keyword>